<dbReference type="InterPro" id="IPR025669">
    <property type="entry name" value="AAA_dom"/>
</dbReference>
<proteinExistence type="predicted"/>
<dbReference type="InterPro" id="IPR027417">
    <property type="entry name" value="P-loop_NTPase"/>
</dbReference>
<dbReference type="PANTHER" id="PTHR13696:SF99">
    <property type="entry name" value="COBYRINIC ACID AC-DIAMIDE SYNTHASE"/>
    <property type="match status" value="1"/>
</dbReference>
<geneLocation type="plasmid" evidence="2 3">
    <name>p63039</name>
</geneLocation>
<dbReference type="PANTHER" id="PTHR13696">
    <property type="entry name" value="P-LOOP CONTAINING NUCLEOSIDE TRIPHOSPHATE HYDROLASE"/>
    <property type="match status" value="1"/>
</dbReference>
<evidence type="ECO:0000259" key="1">
    <source>
        <dbReference type="Pfam" id="PF13614"/>
    </source>
</evidence>
<dbReference type="AlphaFoldDB" id="A0AAI8G736"/>
<gene>
    <name evidence="2" type="ORF">AS202_19895</name>
</gene>
<dbReference type="Proteomes" id="UP000069030">
    <property type="component" value="Plasmid p63039"/>
</dbReference>
<sequence>MARKIAFINQKGGVGKSTLTTHIGAYLAKKGNKVLLIDADPQRDLSQNLGLFDEEVDNYSIYNFLLGEGSFSPVGIEKNLHLVDGYSELLEVTLTKKMLSKAIENIEHNFDYILIDCQPQPIIKSRLTLNEIVLNAVDYVCIPTDPNTNSVSAVFKISTSINRIKTESNPNLQIAGIVFSIVSENETIFKDTYKVVEDTAGDFLMKNYIRKNTQIKHASAIGQTIYSFDNKSKSCKDFDKVGKELIERIEKIA</sequence>
<dbReference type="KEGG" id="mod:AS202_19895"/>
<dbReference type="PIRSF" id="PIRSF009320">
    <property type="entry name" value="Nuc_binding_HP_1000"/>
    <property type="match status" value="1"/>
</dbReference>
<dbReference type="InterPro" id="IPR050678">
    <property type="entry name" value="DNA_Partitioning_ATPase"/>
</dbReference>
<feature type="domain" description="AAA" evidence="1">
    <location>
        <begin position="3"/>
        <end position="174"/>
    </location>
</feature>
<accession>A0AAI8G736</accession>
<dbReference type="Pfam" id="PF13614">
    <property type="entry name" value="AAA_31"/>
    <property type="match status" value="1"/>
</dbReference>
<dbReference type="SUPFAM" id="SSF52540">
    <property type="entry name" value="P-loop containing nucleoside triphosphate hydrolases"/>
    <property type="match status" value="1"/>
</dbReference>
<name>A0AAI8G736_9FLAO</name>
<keyword evidence="2" id="KW-0614">Plasmid</keyword>
<evidence type="ECO:0000313" key="2">
    <source>
        <dbReference type="EMBL" id="ALU28446.1"/>
    </source>
</evidence>
<dbReference type="Gene3D" id="3.40.50.300">
    <property type="entry name" value="P-loop containing nucleotide triphosphate hydrolases"/>
    <property type="match status" value="1"/>
</dbReference>
<evidence type="ECO:0000313" key="3">
    <source>
        <dbReference type="Proteomes" id="UP000069030"/>
    </source>
</evidence>
<organism evidence="2 3">
    <name type="scientific">Myroides odoratimimus</name>
    <dbReference type="NCBI Taxonomy" id="76832"/>
    <lineage>
        <taxon>Bacteria</taxon>
        <taxon>Pseudomonadati</taxon>
        <taxon>Bacteroidota</taxon>
        <taxon>Flavobacteriia</taxon>
        <taxon>Flavobacteriales</taxon>
        <taxon>Flavobacteriaceae</taxon>
        <taxon>Myroides</taxon>
    </lineage>
</organism>
<reference evidence="3" key="1">
    <citation type="journal article" date="2016" name="J. Zhejiang Univ. Sci. B">
        <title>Antibiotic resistance mechanisms of Myroides sp.</title>
        <authorList>
            <person name="Hu S."/>
            <person name="Yuan S."/>
            <person name="Qu H."/>
            <person name="Jiang T."/>
            <person name="Zhou Y."/>
            <person name="Wang M."/>
            <person name="Ming D."/>
        </authorList>
    </citation>
    <scope>NUCLEOTIDE SEQUENCE [LARGE SCALE GENOMIC DNA]</scope>
    <source>
        <strain evidence="3">PR63039</strain>
    </source>
</reference>
<dbReference type="EMBL" id="CP013691">
    <property type="protein sequence ID" value="ALU28446.1"/>
    <property type="molecule type" value="Genomic_DNA"/>
</dbReference>
<dbReference type="CDD" id="cd02042">
    <property type="entry name" value="ParAB_family"/>
    <property type="match status" value="1"/>
</dbReference>
<protein>
    <recommendedName>
        <fullName evidence="1">AAA domain-containing protein</fullName>
    </recommendedName>
</protein>